<accession>M3H7A7</accession>
<sequence length="53" mass="6405">MSISFGIVWMEKIVVYKLETDVSFLDFDPITKKKFFAEILRILKKENYIKKFL</sequence>
<dbReference type="EMBL" id="AFMD02000430">
    <property type="protein sequence ID" value="EMG20259.1"/>
    <property type="molecule type" value="Genomic_DNA"/>
</dbReference>
<reference evidence="1 2" key="1">
    <citation type="submission" date="2013-02" db="EMBL/GenBank/DDBJ databases">
        <authorList>
            <person name="Harkins D.M."/>
            <person name="Durkin A.S."/>
            <person name="Brinkac L.M."/>
            <person name="Haft D.H."/>
            <person name="Selengut J.D."/>
            <person name="Sanka R."/>
            <person name="DePew J."/>
            <person name="Purushe J."/>
            <person name="Tulsiani S.M."/>
            <person name="Graham G.C."/>
            <person name="Burns M.-A."/>
            <person name="Dohnt M.F."/>
            <person name="Smythe L.D."/>
            <person name="McKay D.B."/>
            <person name="Craig S.B."/>
            <person name="Vinetz J.M."/>
            <person name="Sutton G.G."/>
            <person name="Nierman W.C."/>
            <person name="Fouts D.E."/>
        </authorList>
    </citation>
    <scope>NUCLEOTIDE SEQUENCE [LARGE SCALE GENOMIC DNA]</scope>
    <source>
        <strain evidence="1 2">LT2050</strain>
    </source>
</reference>
<protein>
    <submittedName>
        <fullName evidence="1">Uncharacterized protein</fullName>
    </submittedName>
</protein>
<proteinExistence type="predicted"/>
<dbReference type="Proteomes" id="UP000011778">
    <property type="component" value="Unassembled WGS sequence"/>
</dbReference>
<name>M3H7A7_LEPIT</name>
<evidence type="ECO:0000313" key="1">
    <source>
        <dbReference type="EMBL" id="EMG20259.1"/>
    </source>
</evidence>
<comment type="caution">
    <text evidence="1">The sequence shown here is derived from an EMBL/GenBank/DDBJ whole genome shotgun (WGS) entry which is preliminary data.</text>
</comment>
<dbReference type="AlphaFoldDB" id="M3H7A7"/>
<gene>
    <name evidence="1" type="ORF">LEP1GSC150_2833</name>
</gene>
<evidence type="ECO:0000313" key="2">
    <source>
        <dbReference type="Proteomes" id="UP000011778"/>
    </source>
</evidence>
<organism evidence="1 2">
    <name type="scientific">Leptospira interrogans serovar Copenhageni str. LT2050</name>
    <dbReference type="NCBI Taxonomy" id="1001598"/>
    <lineage>
        <taxon>Bacteria</taxon>
        <taxon>Pseudomonadati</taxon>
        <taxon>Spirochaetota</taxon>
        <taxon>Spirochaetia</taxon>
        <taxon>Leptospirales</taxon>
        <taxon>Leptospiraceae</taxon>
        <taxon>Leptospira</taxon>
    </lineage>
</organism>